<dbReference type="Proteomes" id="UP001415857">
    <property type="component" value="Unassembled WGS sequence"/>
</dbReference>
<reference evidence="3 4" key="1">
    <citation type="journal article" date="2024" name="Plant J.">
        <title>Genome sequences and population genomics reveal climatic adaptation and genomic divergence between two closely related sweetgum species.</title>
        <authorList>
            <person name="Xu W.Q."/>
            <person name="Ren C.Q."/>
            <person name="Zhang X.Y."/>
            <person name="Comes H.P."/>
            <person name="Liu X.H."/>
            <person name="Li Y.G."/>
            <person name="Kettle C.J."/>
            <person name="Jalonen R."/>
            <person name="Gaisberger H."/>
            <person name="Ma Y.Z."/>
            <person name="Qiu Y.X."/>
        </authorList>
    </citation>
    <scope>NUCLEOTIDE SEQUENCE [LARGE SCALE GENOMIC DNA]</scope>
    <source>
        <strain evidence="3">Hangzhou</strain>
    </source>
</reference>
<dbReference type="InterPro" id="IPR039333">
    <property type="entry name" value="PYM1"/>
</dbReference>
<comment type="caution">
    <text evidence="3">The sequence shown here is derived from an EMBL/GenBank/DDBJ whole genome shotgun (WGS) entry which is preliminary data.</text>
</comment>
<dbReference type="PANTHER" id="PTHR22959">
    <property type="entry name" value="PYM PROTEIN"/>
    <property type="match status" value="1"/>
</dbReference>
<gene>
    <name evidence="3" type="ORF">L1049_014831</name>
</gene>
<dbReference type="EMBL" id="JBBPBK010000004">
    <property type="protein sequence ID" value="KAK9286434.1"/>
    <property type="molecule type" value="Genomic_DNA"/>
</dbReference>
<dbReference type="GO" id="GO:0003723">
    <property type="term" value="F:RNA binding"/>
    <property type="evidence" value="ECO:0007669"/>
    <property type="project" value="TreeGrafter"/>
</dbReference>
<dbReference type="GO" id="GO:0035145">
    <property type="term" value="C:exon-exon junction complex"/>
    <property type="evidence" value="ECO:0007669"/>
    <property type="project" value="TreeGrafter"/>
</dbReference>
<dbReference type="SUPFAM" id="SSF101931">
    <property type="entry name" value="Pym (Within the bgcn gene intron protein, WIBG), N-terminal domain"/>
    <property type="match status" value="1"/>
</dbReference>
<dbReference type="GO" id="GO:1903259">
    <property type="term" value="P:exon-exon junction complex disassembly"/>
    <property type="evidence" value="ECO:0007669"/>
    <property type="project" value="InterPro"/>
</dbReference>
<dbReference type="SMART" id="SM01273">
    <property type="entry name" value="Mago-bind"/>
    <property type="match status" value="1"/>
</dbReference>
<feature type="compositionally biased region" description="Basic and acidic residues" evidence="1">
    <location>
        <begin position="112"/>
        <end position="131"/>
    </location>
</feature>
<dbReference type="GO" id="GO:0005737">
    <property type="term" value="C:cytoplasm"/>
    <property type="evidence" value="ECO:0007669"/>
    <property type="project" value="TreeGrafter"/>
</dbReference>
<feature type="domain" description="WIBG Mago-binding" evidence="2">
    <location>
        <begin position="30"/>
        <end position="56"/>
    </location>
</feature>
<dbReference type="InterPro" id="IPR036348">
    <property type="entry name" value="WIBG_N_sf"/>
</dbReference>
<feature type="compositionally biased region" description="Low complexity" evidence="1">
    <location>
        <begin position="159"/>
        <end position="179"/>
    </location>
</feature>
<dbReference type="Pfam" id="PF09282">
    <property type="entry name" value="Mago-bind"/>
    <property type="match status" value="1"/>
</dbReference>
<keyword evidence="4" id="KW-1185">Reference proteome</keyword>
<protein>
    <recommendedName>
        <fullName evidence="2">WIBG Mago-binding domain-containing protein</fullName>
    </recommendedName>
</protein>
<feature type="compositionally biased region" description="Basic and acidic residues" evidence="1">
    <location>
        <begin position="207"/>
        <end position="218"/>
    </location>
</feature>
<proteinExistence type="predicted"/>
<evidence type="ECO:0000313" key="3">
    <source>
        <dbReference type="EMBL" id="KAK9286434.1"/>
    </source>
</evidence>
<feature type="region of interest" description="Disordered" evidence="1">
    <location>
        <begin position="76"/>
        <end position="218"/>
    </location>
</feature>
<sequence>MATSNGEGGLGTGDEPLKQLAELSKTLKEGERILGPTMRPDGTLRKPIRIRAGYVPQDEVAIYQSKGALWKKEMASQELPPGYDPVLDAKPKTKSVKRNERKKEKRLQQAALDKDKKLEPMVDGEIKKEEVLPAENVSHGLESLDSVASQMNELDISANPSVVTPPSDSTDSSNSSPVPDIDKRIRALKKKIRLTEAQQQKTPPQDMKPEQLDKMTKLEDWRQELKLLEDRKAELAGS</sequence>
<name>A0AAP0WZA1_LIQFO</name>
<dbReference type="PANTHER" id="PTHR22959:SF0">
    <property type="entry name" value="PARTNER OF Y14 AND MAGO"/>
    <property type="match status" value="1"/>
</dbReference>
<evidence type="ECO:0000256" key="1">
    <source>
        <dbReference type="SAM" id="MobiDB-lite"/>
    </source>
</evidence>
<organism evidence="3 4">
    <name type="scientific">Liquidambar formosana</name>
    <name type="common">Formosan gum</name>
    <dbReference type="NCBI Taxonomy" id="63359"/>
    <lineage>
        <taxon>Eukaryota</taxon>
        <taxon>Viridiplantae</taxon>
        <taxon>Streptophyta</taxon>
        <taxon>Embryophyta</taxon>
        <taxon>Tracheophyta</taxon>
        <taxon>Spermatophyta</taxon>
        <taxon>Magnoliopsida</taxon>
        <taxon>eudicotyledons</taxon>
        <taxon>Gunneridae</taxon>
        <taxon>Pentapetalae</taxon>
        <taxon>Saxifragales</taxon>
        <taxon>Altingiaceae</taxon>
        <taxon>Liquidambar</taxon>
    </lineage>
</organism>
<accession>A0AAP0WZA1</accession>
<evidence type="ECO:0000259" key="2">
    <source>
        <dbReference type="SMART" id="SM01273"/>
    </source>
</evidence>
<dbReference type="InterPro" id="IPR015362">
    <property type="entry name" value="WIBG_mago-bd"/>
</dbReference>
<feature type="compositionally biased region" description="Basic and acidic residues" evidence="1">
    <location>
        <begin position="87"/>
        <end position="102"/>
    </location>
</feature>
<dbReference type="AlphaFoldDB" id="A0AAP0WZA1"/>
<evidence type="ECO:0000313" key="4">
    <source>
        <dbReference type="Proteomes" id="UP001415857"/>
    </source>
</evidence>